<evidence type="ECO:0000259" key="1">
    <source>
        <dbReference type="PROSITE" id="PS50878"/>
    </source>
</evidence>
<keyword evidence="3" id="KW-1185">Reference proteome</keyword>
<accession>A0A6H5I4B1</accession>
<dbReference type="InterPro" id="IPR043502">
    <property type="entry name" value="DNA/RNA_pol_sf"/>
</dbReference>
<dbReference type="AlphaFoldDB" id="A0A6H5I4B1"/>
<dbReference type="OrthoDB" id="7700848at2759"/>
<evidence type="ECO:0000313" key="3">
    <source>
        <dbReference type="Proteomes" id="UP000479190"/>
    </source>
</evidence>
<dbReference type="Proteomes" id="UP000479190">
    <property type="component" value="Unassembled WGS sequence"/>
</dbReference>
<protein>
    <recommendedName>
        <fullName evidence="1">Reverse transcriptase domain-containing protein</fullName>
    </recommendedName>
</protein>
<gene>
    <name evidence="2" type="ORF">TBRA_LOCUS4635</name>
</gene>
<proteinExistence type="predicted"/>
<dbReference type="GO" id="GO:0071897">
    <property type="term" value="P:DNA biosynthetic process"/>
    <property type="evidence" value="ECO:0007669"/>
    <property type="project" value="UniProtKB-ARBA"/>
</dbReference>
<organism evidence="2 3">
    <name type="scientific">Trichogramma brassicae</name>
    <dbReference type="NCBI Taxonomy" id="86971"/>
    <lineage>
        <taxon>Eukaryota</taxon>
        <taxon>Metazoa</taxon>
        <taxon>Ecdysozoa</taxon>
        <taxon>Arthropoda</taxon>
        <taxon>Hexapoda</taxon>
        <taxon>Insecta</taxon>
        <taxon>Pterygota</taxon>
        <taxon>Neoptera</taxon>
        <taxon>Endopterygota</taxon>
        <taxon>Hymenoptera</taxon>
        <taxon>Apocrita</taxon>
        <taxon>Proctotrupomorpha</taxon>
        <taxon>Chalcidoidea</taxon>
        <taxon>Trichogrammatidae</taxon>
        <taxon>Trichogramma</taxon>
    </lineage>
</organism>
<dbReference type="PANTHER" id="PTHR19446">
    <property type="entry name" value="REVERSE TRANSCRIPTASES"/>
    <property type="match status" value="1"/>
</dbReference>
<evidence type="ECO:0000313" key="2">
    <source>
        <dbReference type="EMBL" id="CAB0032709.1"/>
    </source>
</evidence>
<dbReference type="EMBL" id="CADCXV010000688">
    <property type="protein sequence ID" value="CAB0032709.1"/>
    <property type="molecule type" value="Genomic_DNA"/>
</dbReference>
<reference evidence="2 3" key="1">
    <citation type="submission" date="2020-02" db="EMBL/GenBank/DDBJ databases">
        <authorList>
            <person name="Ferguson B K."/>
        </authorList>
    </citation>
    <scope>NUCLEOTIDE SEQUENCE [LARGE SCALE GENOMIC DNA]</scope>
</reference>
<sequence>MCAPIFSHEEFTDLLSNIVDEARGLGGPTTTRVTYAQHVLWRWKIPSMSFSTALDSRRKERRSTASLEGPWSPRRCAAKYCAVVTLNVRNAFHSARWDNILAALRRLLVPDYLLRIISSYFSARVLNFTTDEELESYEVTAGVPQGSVLGPFLWNIMYNTILYLKFEGDVRIVSFADDIAVMDVAKQLWQIEQDLNAAILLVRGTLQAFILQTADHKAEALLITSKRVIPNIRVWIERRHGELNYHLTQLLTGHGFFKHHSRRYDHNHSTQCPACPSSIQNAEHVFYHCPRLQALLHEIMTPENTIRLMLASEPNWLAVASFAHSQGEPFIFGSQILAKLVWGSSCI</sequence>
<dbReference type="PROSITE" id="PS50878">
    <property type="entry name" value="RT_POL"/>
    <property type="match status" value="1"/>
</dbReference>
<feature type="domain" description="Reverse transcriptase" evidence="1">
    <location>
        <begin position="1"/>
        <end position="247"/>
    </location>
</feature>
<dbReference type="InterPro" id="IPR000477">
    <property type="entry name" value="RT_dom"/>
</dbReference>
<dbReference type="Pfam" id="PF00078">
    <property type="entry name" value="RVT_1"/>
    <property type="match status" value="1"/>
</dbReference>
<dbReference type="SUPFAM" id="SSF56672">
    <property type="entry name" value="DNA/RNA polymerases"/>
    <property type="match status" value="1"/>
</dbReference>
<name>A0A6H5I4B1_9HYME</name>